<sequence length="356" mass="40471">MKKLLISIVLLNLFLSVNLFAAKNLYLSYKSIPKKVYKNQRFEVVVKALITTNNFDSLSSSFSTGKNIKLLNPNSSWTKVSNDIYENRYIFKINEGDFTLPKITTKLLKGSTTIDISSLGVPNIAYSDIAVGDSRFSGIIADELVLKAYKTKQYNNNDALTIVDIEGINSNLENFKIDGALEQGISDLKDNYTNQNLVYYFVTPVHEKKVVITYHNTKLKSFKEITIPLVLQNELVSTQTDLNPNDSSFEKYKKIAVALLFLIALALYIWKRKKFLLVITIILFIISAIYLMPNQTGTVKKDSYIYILPTKNSTIFFKLDSAQKVEKLQKRNGFIKVIGIDNKFIGWVKEESFGKN</sequence>
<accession>A0A5C2H7E4</accession>
<dbReference type="EMBL" id="CP035928">
    <property type="protein sequence ID" value="QEP33405.1"/>
    <property type="molecule type" value="Genomic_DNA"/>
</dbReference>
<reference evidence="2" key="1">
    <citation type="submission" date="2019-09" db="EMBL/GenBank/DDBJ databases">
        <title>Complete genome sequencing of four Arcobacter species reveals a diverse suite of mobile elements.</title>
        <authorList>
            <person name="On S.L.W."/>
            <person name="Miller W.G."/>
            <person name="Biggs P."/>
            <person name="Cornelius A."/>
            <person name="Vandamme P."/>
        </authorList>
    </citation>
    <scope>NUCLEOTIDE SEQUENCE [LARGE SCALE GENOMIC DNA]</scope>
    <source>
        <strain evidence="2">LMG 26638</strain>
    </source>
</reference>
<name>A0A5C2H7E4_9BACT</name>
<reference evidence="1 2" key="3">
    <citation type="submission" date="2019-09" db="EMBL/GenBank/DDBJ databases">
        <title>Taxonomic note: a critical rebuttal of the proposed division of the genus Arcobacter into six genera, emended descriptions of Arcobacter anaerophilus and the genus Arcobacter, and an assessment of genus-level boundaries for Epsilonproteobacteria using in silico genomic comparator tools.</title>
        <authorList>
            <person name="On S.L.W."/>
            <person name="Miller W.G."/>
            <person name="Biggs P."/>
            <person name="Cornelius A."/>
            <person name="Vandamme P."/>
        </authorList>
    </citation>
    <scope>NUCLEOTIDE SEQUENCE [LARGE SCALE GENOMIC DNA]</scope>
    <source>
        <strain evidence="1 2">LMG 26638</strain>
    </source>
</reference>
<dbReference type="AlphaFoldDB" id="A0A5C2H7E4"/>
<dbReference type="KEGG" id="apai:APAC_0242"/>
<dbReference type="RefSeq" id="WP_130232378.1">
    <property type="nucleotide sequence ID" value="NZ_BMEF01000001.1"/>
</dbReference>
<dbReference type="OrthoDB" id="5372311at2"/>
<gene>
    <name evidence="1" type="ORF">APAC_0242</name>
</gene>
<reference evidence="1 2" key="2">
    <citation type="submission" date="2019-09" db="EMBL/GenBank/DDBJ databases">
        <title>Complete genome sequencing of four Arcobacter species reveals a diverse suite of mobile elements.</title>
        <authorList>
            <person name="Miller W.G."/>
            <person name="Yee E."/>
            <person name="Bono J.L."/>
        </authorList>
    </citation>
    <scope>NUCLEOTIDE SEQUENCE [LARGE SCALE GENOMIC DNA]</scope>
    <source>
        <strain evidence="1 2">LMG 26638</strain>
    </source>
</reference>
<evidence type="ECO:0000313" key="1">
    <source>
        <dbReference type="EMBL" id="QEP33405.1"/>
    </source>
</evidence>
<protein>
    <submittedName>
        <fullName evidence="1">Putative membrane protein</fullName>
    </submittedName>
</protein>
<evidence type="ECO:0000313" key="2">
    <source>
        <dbReference type="Proteomes" id="UP000322726"/>
    </source>
</evidence>
<proteinExistence type="predicted"/>
<dbReference type="Proteomes" id="UP000322726">
    <property type="component" value="Chromosome"/>
</dbReference>
<keyword evidence="2" id="KW-1185">Reference proteome</keyword>
<organism evidence="1 2">
    <name type="scientific">Malaciobacter pacificus</name>
    <dbReference type="NCBI Taxonomy" id="1080223"/>
    <lineage>
        <taxon>Bacteria</taxon>
        <taxon>Pseudomonadati</taxon>
        <taxon>Campylobacterota</taxon>
        <taxon>Epsilonproteobacteria</taxon>
        <taxon>Campylobacterales</taxon>
        <taxon>Arcobacteraceae</taxon>
        <taxon>Malaciobacter</taxon>
    </lineage>
</organism>